<reference evidence="2" key="1">
    <citation type="submission" date="2020-09" db="EMBL/GenBank/DDBJ databases">
        <title>Genome-Enabled Discovery of Anthraquinone Biosynthesis in Senna tora.</title>
        <authorList>
            <person name="Kang S.-H."/>
            <person name="Pandey R.P."/>
            <person name="Lee C.-M."/>
            <person name="Sim J.-S."/>
            <person name="Jeong J.-T."/>
            <person name="Choi B.-S."/>
            <person name="Jung M."/>
            <person name="Ginzburg D."/>
            <person name="Zhao K."/>
            <person name="Won S.Y."/>
            <person name="Oh T.-J."/>
            <person name="Yu Y."/>
            <person name="Kim N.-H."/>
            <person name="Lee O.R."/>
            <person name="Lee T.-H."/>
            <person name="Bashyal P."/>
            <person name="Kim T.-S."/>
            <person name="Lee W.-H."/>
            <person name="Kawkins C."/>
            <person name="Kim C.-K."/>
            <person name="Kim J.S."/>
            <person name="Ahn B.O."/>
            <person name="Rhee S.Y."/>
            <person name="Sohng J.K."/>
        </authorList>
    </citation>
    <scope>NUCLEOTIDE SEQUENCE</scope>
    <source>
        <tissue evidence="2">Leaf</tissue>
    </source>
</reference>
<feature type="compositionally biased region" description="Basic and acidic residues" evidence="1">
    <location>
        <begin position="13"/>
        <end position="28"/>
    </location>
</feature>
<proteinExistence type="predicted"/>
<dbReference type="EMBL" id="JAAIUW010000010">
    <property type="protein sequence ID" value="KAF7811406.1"/>
    <property type="molecule type" value="Genomic_DNA"/>
</dbReference>
<organism evidence="2 3">
    <name type="scientific">Senna tora</name>
    <dbReference type="NCBI Taxonomy" id="362788"/>
    <lineage>
        <taxon>Eukaryota</taxon>
        <taxon>Viridiplantae</taxon>
        <taxon>Streptophyta</taxon>
        <taxon>Embryophyta</taxon>
        <taxon>Tracheophyta</taxon>
        <taxon>Spermatophyta</taxon>
        <taxon>Magnoliopsida</taxon>
        <taxon>eudicotyledons</taxon>
        <taxon>Gunneridae</taxon>
        <taxon>Pentapetalae</taxon>
        <taxon>rosids</taxon>
        <taxon>fabids</taxon>
        <taxon>Fabales</taxon>
        <taxon>Fabaceae</taxon>
        <taxon>Caesalpinioideae</taxon>
        <taxon>Cassia clade</taxon>
        <taxon>Senna</taxon>
    </lineage>
</organism>
<feature type="region of interest" description="Disordered" evidence="1">
    <location>
        <begin position="1"/>
        <end position="34"/>
    </location>
</feature>
<evidence type="ECO:0000256" key="1">
    <source>
        <dbReference type="SAM" id="MobiDB-lite"/>
    </source>
</evidence>
<evidence type="ECO:0000313" key="3">
    <source>
        <dbReference type="Proteomes" id="UP000634136"/>
    </source>
</evidence>
<sequence length="34" mass="3936">MGKKWYRGGRFSKRGEGGGRPRPPEHPKSYTLFD</sequence>
<name>A0A834SX92_9FABA</name>
<gene>
    <name evidence="2" type="ORF">G2W53_032382</name>
</gene>
<evidence type="ECO:0000313" key="2">
    <source>
        <dbReference type="EMBL" id="KAF7811406.1"/>
    </source>
</evidence>
<comment type="caution">
    <text evidence="2">The sequence shown here is derived from an EMBL/GenBank/DDBJ whole genome shotgun (WGS) entry which is preliminary data.</text>
</comment>
<dbReference type="Proteomes" id="UP000634136">
    <property type="component" value="Unassembled WGS sequence"/>
</dbReference>
<dbReference type="AlphaFoldDB" id="A0A834SX92"/>
<protein>
    <submittedName>
        <fullName evidence="2">Uncharacterized protein</fullName>
    </submittedName>
</protein>
<accession>A0A834SX92</accession>
<keyword evidence="3" id="KW-1185">Reference proteome</keyword>
<feature type="compositionally biased region" description="Basic residues" evidence="1">
    <location>
        <begin position="1"/>
        <end position="12"/>
    </location>
</feature>